<gene>
    <name evidence="2" type="ORF">BV97_04228</name>
</gene>
<evidence type="ECO:0000313" key="3">
    <source>
        <dbReference type="Proteomes" id="UP000024329"/>
    </source>
</evidence>
<evidence type="ECO:0000256" key="1">
    <source>
        <dbReference type="SAM" id="SignalP"/>
    </source>
</evidence>
<reference evidence="2 3" key="1">
    <citation type="submission" date="2014-03" db="EMBL/GenBank/DDBJ databases">
        <title>Whole genome sequence of Novosphingobium resinovorum KF1.</title>
        <authorList>
            <person name="Gan H.M."/>
            <person name="Gan H.Y."/>
            <person name="Chew T.H."/>
            <person name="Savka M.A."/>
        </authorList>
    </citation>
    <scope>NUCLEOTIDE SEQUENCE [LARGE SCALE GENOMIC DNA]</scope>
    <source>
        <strain evidence="2 3">KF1</strain>
    </source>
</reference>
<feature type="signal peptide" evidence="1">
    <location>
        <begin position="1"/>
        <end position="23"/>
    </location>
</feature>
<dbReference type="RefSeq" id="WP_036528472.1">
    <property type="nucleotide sequence ID" value="NZ_CP128492.1"/>
</dbReference>
<dbReference type="eggNOG" id="ENOG5033W5C">
    <property type="taxonomic scope" value="Bacteria"/>
</dbReference>
<name>A0A031JQV7_9SPHN</name>
<dbReference type="AlphaFoldDB" id="A0A031JQV7"/>
<organism evidence="2 3">
    <name type="scientific">Novosphingobium resinovorum</name>
    <dbReference type="NCBI Taxonomy" id="158500"/>
    <lineage>
        <taxon>Bacteria</taxon>
        <taxon>Pseudomonadati</taxon>
        <taxon>Pseudomonadota</taxon>
        <taxon>Alphaproteobacteria</taxon>
        <taxon>Sphingomonadales</taxon>
        <taxon>Sphingomonadaceae</taxon>
        <taxon>Novosphingobium</taxon>
    </lineage>
</organism>
<comment type="caution">
    <text evidence="2">The sequence shown here is derived from an EMBL/GenBank/DDBJ whole genome shotgun (WGS) entry which is preliminary data.</text>
</comment>
<sequence length="192" mass="19930">MKKIALCAAALIATLPVAGYAQDADPSATTEATAPDGTPAFGIEPYFGIMGGYDSYDKRSEFGSPRGGKMNGALIQGVAGVNVPLGPVFVGAEGNVAKGFGDIDWEYGVKGRVGARAGDSGMIYASAGHEWVNGKRAYSDQKDWIYGVGVEVGPKDIGLGGVTGNGGLRLRFEVDTYDFDSIRPMAGVVAHF</sequence>
<dbReference type="PATRIC" id="fig|158500.4.peg.4295"/>
<evidence type="ECO:0000313" key="2">
    <source>
        <dbReference type="EMBL" id="EZP79034.1"/>
    </source>
</evidence>
<proteinExistence type="predicted"/>
<dbReference type="EMBL" id="JFYZ01000029">
    <property type="protein sequence ID" value="EZP79034.1"/>
    <property type="molecule type" value="Genomic_DNA"/>
</dbReference>
<dbReference type="Proteomes" id="UP000024329">
    <property type="component" value="Unassembled WGS sequence"/>
</dbReference>
<protein>
    <submittedName>
        <fullName evidence="2">Opacity protein</fullName>
    </submittedName>
</protein>
<feature type="chain" id="PRO_5001556866" evidence="1">
    <location>
        <begin position="24"/>
        <end position="192"/>
    </location>
</feature>
<accession>A0A031JQV7</accession>
<keyword evidence="1" id="KW-0732">Signal</keyword>